<evidence type="ECO:0000256" key="6">
    <source>
        <dbReference type="NCBIfam" id="TIGR01928"/>
    </source>
</evidence>
<keyword evidence="3" id="KW-0460">Magnesium</keyword>
<protein>
    <recommendedName>
        <fullName evidence="5 6">o-succinylbenzoate synthase</fullName>
        <ecNumber evidence="5 6">4.2.1.113</ecNumber>
    </recommendedName>
</protein>
<name>A0ABY5YJS5_9DEIO</name>
<evidence type="ECO:0000259" key="7">
    <source>
        <dbReference type="SMART" id="SM00922"/>
    </source>
</evidence>
<dbReference type="RefSeq" id="WP_260561611.1">
    <property type="nucleotide sequence ID" value="NZ_BAABEC010000183.1"/>
</dbReference>
<dbReference type="NCBIfam" id="TIGR01928">
    <property type="entry name" value="menC_lowGC_arch"/>
    <property type="match status" value="1"/>
</dbReference>
<accession>A0ABY5YJS5</accession>
<keyword evidence="4 8" id="KW-0456">Lyase</keyword>
<dbReference type="SFLD" id="SFLDF00009">
    <property type="entry name" value="o-succinylbenzoate_synthase"/>
    <property type="match status" value="1"/>
</dbReference>
<dbReference type="PANTHER" id="PTHR48073">
    <property type="entry name" value="O-SUCCINYLBENZOATE SYNTHASE-RELATED"/>
    <property type="match status" value="1"/>
</dbReference>
<dbReference type="Pfam" id="PF02746">
    <property type="entry name" value="MR_MLE_N"/>
    <property type="match status" value="1"/>
</dbReference>
<dbReference type="PANTHER" id="PTHR48073:SF5">
    <property type="entry name" value="O-SUCCINYLBENZOATE SYNTHASE"/>
    <property type="match status" value="1"/>
</dbReference>
<dbReference type="EC" id="4.2.1.113" evidence="5 6"/>
<evidence type="ECO:0000313" key="9">
    <source>
        <dbReference type="Proteomes" id="UP001060261"/>
    </source>
</evidence>
<feature type="domain" description="Mandelate racemase/muconate lactonizing enzyme C-terminal" evidence="7">
    <location>
        <begin position="143"/>
        <end position="235"/>
    </location>
</feature>
<evidence type="ECO:0000313" key="8">
    <source>
        <dbReference type="EMBL" id="UWX65357.1"/>
    </source>
</evidence>
<dbReference type="InterPro" id="IPR036849">
    <property type="entry name" value="Enolase-like_C_sf"/>
</dbReference>
<dbReference type="EMBL" id="CP104213">
    <property type="protein sequence ID" value="UWX65357.1"/>
    <property type="molecule type" value="Genomic_DNA"/>
</dbReference>
<dbReference type="SUPFAM" id="SSF51604">
    <property type="entry name" value="Enolase C-terminal domain-like"/>
    <property type="match status" value="1"/>
</dbReference>
<evidence type="ECO:0000256" key="2">
    <source>
        <dbReference type="ARBA" id="ARBA00022723"/>
    </source>
</evidence>
<dbReference type="InterPro" id="IPR010197">
    <property type="entry name" value="OSBS/NAAAR"/>
</dbReference>
<keyword evidence="2" id="KW-0479">Metal-binding</keyword>
<dbReference type="GO" id="GO:0043748">
    <property type="term" value="F:O-succinylbenzoate synthase activity"/>
    <property type="evidence" value="ECO:0007669"/>
    <property type="project" value="UniProtKB-EC"/>
</dbReference>
<dbReference type="CDD" id="cd03317">
    <property type="entry name" value="NAAAR"/>
    <property type="match status" value="1"/>
</dbReference>
<dbReference type="SMART" id="SM00922">
    <property type="entry name" value="MR_MLE"/>
    <property type="match status" value="1"/>
</dbReference>
<sequence length="369" mass="40034">MLIIERAEIYLLRLPLKFRFETSFGVQTDKQVPLLLLHGGGLTGLSEGVMEALPMYREETITGALGFLTGAALPAVLNQRFANPEAVGAALEPWRGNRMARAMVEMAAWDLWARQLGLPLWQLLGGNKTEVEVGVSLGIQASAQATVESVAKHAAEGYRRIKLKIKPGWDVEPVRAVRQAFADLHLTVDANSAYTLADVARLQALDEFGLDYIEQPLAWDDLHDHATLQAHLKTPICLDESIASAADTRKALTHAAGRVINLKVGRVGGHSEARRVHDVAQAFGVPVWCGGMLESGVGRAHNIHLSTLPNFSKPGDTSSASRYFATDTVNEPLEAENGLMPVPPGPGIGVSLNREFVEANADYHQEFSL</sequence>
<dbReference type="SFLD" id="SFLDG00180">
    <property type="entry name" value="muconate_cycloisomerase"/>
    <property type="match status" value="1"/>
</dbReference>
<gene>
    <name evidence="8" type="primary">menC</name>
    <name evidence="8" type="ORF">N0D28_06800</name>
</gene>
<dbReference type="Pfam" id="PF13378">
    <property type="entry name" value="MR_MLE_C"/>
    <property type="match status" value="1"/>
</dbReference>
<dbReference type="Gene3D" id="3.20.20.120">
    <property type="entry name" value="Enolase-like C-terminal domain"/>
    <property type="match status" value="1"/>
</dbReference>
<evidence type="ECO:0000256" key="1">
    <source>
        <dbReference type="ARBA" id="ARBA00001968"/>
    </source>
</evidence>
<dbReference type="InterPro" id="IPR013341">
    <property type="entry name" value="Mandelate_racemase_N_dom"/>
</dbReference>
<evidence type="ECO:0000256" key="5">
    <source>
        <dbReference type="ARBA" id="ARBA00029491"/>
    </source>
</evidence>
<dbReference type="InterPro" id="IPR029065">
    <property type="entry name" value="Enolase_C-like"/>
</dbReference>
<reference evidence="8" key="1">
    <citation type="submission" date="2022-09" db="EMBL/GenBank/DDBJ databases">
        <title>genome sequence of Deinococcus rubellus.</title>
        <authorList>
            <person name="Srinivasan S."/>
        </authorList>
    </citation>
    <scope>NUCLEOTIDE SEQUENCE</scope>
    <source>
        <strain evidence="8">Ant6</strain>
    </source>
</reference>
<dbReference type="Proteomes" id="UP001060261">
    <property type="component" value="Chromosome"/>
</dbReference>
<evidence type="ECO:0000256" key="4">
    <source>
        <dbReference type="ARBA" id="ARBA00023239"/>
    </source>
</evidence>
<dbReference type="SFLD" id="SFLDS00001">
    <property type="entry name" value="Enolase"/>
    <property type="match status" value="1"/>
</dbReference>
<keyword evidence="9" id="KW-1185">Reference proteome</keyword>
<comment type="cofactor">
    <cofactor evidence="1">
        <name>a divalent metal cation</name>
        <dbReference type="ChEBI" id="CHEBI:60240"/>
    </cofactor>
</comment>
<dbReference type="InterPro" id="IPR029017">
    <property type="entry name" value="Enolase-like_N"/>
</dbReference>
<proteinExistence type="predicted"/>
<dbReference type="Gene3D" id="3.30.390.10">
    <property type="entry name" value="Enolase-like, N-terminal domain"/>
    <property type="match status" value="1"/>
</dbReference>
<dbReference type="InterPro" id="IPR013342">
    <property type="entry name" value="Mandelate_racemase_C"/>
</dbReference>
<dbReference type="SUPFAM" id="SSF54826">
    <property type="entry name" value="Enolase N-terminal domain-like"/>
    <property type="match status" value="1"/>
</dbReference>
<evidence type="ECO:0000256" key="3">
    <source>
        <dbReference type="ARBA" id="ARBA00022842"/>
    </source>
</evidence>
<organism evidence="8 9">
    <name type="scientific">Deinococcus rubellus</name>
    <dbReference type="NCBI Taxonomy" id="1889240"/>
    <lineage>
        <taxon>Bacteria</taxon>
        <taxon>Thermotogati</taxon>
        <taxon>Deinococcota</taxon>
        <taxon>Deinococci</taxon>
        <taxon>Deinococcales</taxon>
        <taxon>Deinococcaceae</taxon>
        <taxon>Deinococcus</taxon>
    </lineage>
</organism>